<evidence type="ECO:0000256" key="5">
    <source>
        <dbReference type="SAM" id="MobiDB-lite"/>
    </source>
</evidence>
<dbReference type="AlphaFoldDB" id="A0A812JAH6"/>
<dbReference type="PANTHER" id="PTHR43392">
    <property type="entry name" value="AAA-TYPE ATPASE FAMILY PROTEIN / ANKYRIN REPEAT FAMILY PROTEIN"/>
    <property type="match status" value="1"/>
</dbReference>
<dbReference type="SUPFAM" id="SSF52540">
    <property type="entry name" value="P-loop containing nucleoside triphosphate hydrolases"/>
    <property type="match status" value="3"/>
</dbReference>
<accession>A0A812JAH6</accession>
<protein>
    <submittedName>
        <fullName evidence="7">CbbX protein</fullName>
    </submittedName>
</protein>
<name>A0A812JAH6_9DINO</name>
<sequence length="1119" mass="125008">MKETKGCASAAMDELLSLTGLKKVKMTAISLYKSALQFQRMPPDVRKKNPLNLNYCFLGNPGTGKTTVARLLASVLHDSGLRSKNVFKECTAQKLKDDGVDEFRKISQEALDGVIFIDEAYDLDPAGDKFKGAPIVNELVTLTENERGRLTCVLAGYEDDMNSKIYAYNSGLKSRFNEVLFEDFDERELAQIWTHMRSQRGWSEEDPRLTDVVVRRMAKSRAKKGFGNAREVRKCLEAATASAMSRADFDPEAMSLQFVDVVGEDPRSNPKLERVRSEIEQKTGWNRIKKTIDDLITICGTKYQKELNGEKPLPVFLNRMFLGNPGTGKTTCAKLYPELLKNLGFLSSGDVVFKTAGDLGGSVVGEAQQKVLNVLQSAAGKVLVIDEAYNLNDGLYGKQVLDVLVEKIQGGDNDDIAVLLLGYEDQMLSMLREQNPGLARRFPPEQAFYFEDYTDQELMQILRQHCRSEGVKPSMDFQEKAKKKLDMLRRSESHFGNAGAVMNLVKAAMLKASSRGGDGQLCLEAADIDIGPEADSQQDPFSPLDKLYRMDGIRQKLKQLSNAFSVAQEEGDEAPELGHFVFTGAPGTGKTTVARVMAQILFQLRLLAKDRVQGGALLASRCRVYRDGCVAVARALRIGILTCPYLCTRVLSETSGLNLTGEYVGQTKKKVEQELEAAKGGVLFIDEAYELGKGPFGQEACTAIVAAMTDPKYAGVVIIIAGYPGDINKMLDTNPGLKSRFTHFFEFPDWTAADCVDLIKKRVPWMRFRVQKKAPSPANLSPCTTEAMNGSYGLKAEALAVLEGGFEELREHDGWGNARDVDKVWKASLQQRADRVVETPEGAEKTLRESDVRPAIEQLLAARCRKAAPSVPSFPWESLPCQTKEPQTKESLGQHGQHRMLQESLKQVQPEEEEEAASEAPLGPANAEQRDAGVSDEDWQELQRAKEAFAAEEERVARELRDLEERLKAEAAQREEELRRELEAELRRLEAEAAEKAEQERLEAERLRAKVLMGHGGTDALQAELEARLERERRERERRRLEEQARIRAEQEKQARIREKLRQISPCPAGFNWYKTGQGWRCGGGSHFVSDAQLLGLQWWMAGQELLARSHLGLRKHWS</sequence>
<dbReference type="GO" id="GO:0005524">
    <property type="term" value="F:ATP binding"/>
    <property type="evidence" value="ECO:0007669"/>
    <property type="project" value="UniProtKB-KW"/>
</dbReference>
<dbReference type="Pfam" id="PF00004">
    <property type="entry name" value="AAA"/>
    <property type="match status" value="3"/>
</dbReference>
<keyword evidence="3" id="KW-0067">ATP-binding</keyword>
<feature type="compositionally biased region" description="Polar residues" evidence="5">
    <location>
        <begin position="880"/>
        <end position="891"/>
    </location>
</feature>
<evidence type="ECO:0000256" key="3">
    <source>
        <dbReference type="ARBA" id="ARBA00022840"/>
    </source>
</evidence>
<evidence type="ECO:0000256" key="2">
    <source>
        <dbReference type="ARBA" id="ARBA00022741"/>
    </source>
</evidence>
<keyword evidence="2" id="KW-0547">Nucleotide-binding</keyword>
<feature type="domain" description="AAA+ ATPase" evidence="6">
    <location>
        <begin position="51"/>
        <end position="186"/>
    </location>
</feature>
<dbReference type="Gene3D" id="3.40.50.300">
    <property type="entry name" value="P-loop containing nucleotide triphosphate hydrolases"/>
    <property type="match status" value="3"/>
</dbReference>
<comment type="similarity">
    <text evidence="1">Belongs to the CbxX/CfxQ family.</text>
</comment>
<feature type="coiled-coil region" evidence="4">
    <location>
        <begin position="942"/>
        <end position="1054"/>
    </location>
</feature>
<dbReference type="InterPro" id="IPR003959">
    <property type="entry name" value="ATPase_AAA_core"/>
</dbReference>
<feature type="region of interest" description="Disordered" evidence="5">
    <location>
        <begin position="870"/>
        <end position="939"/>
    </location>
</feature>
<dbReference type="SMART" id="SM00382">
    <property type="entry name" value="AAA"/>
    <property type="match status" value="3"/>
</dbReference>
<dbReference type="Gene3D" id="1.10.8.60">
    <property type="match status" value="3"/>
</dbReference>
<dbReference type="PANTHER" id="PTHR43392:SF2">
    <property type="entry name" value="AAA-TYPE ATPASE FAMILY PROTEIN _ ANKYRIN REPEAT FAMILY PROTEIN"/>
    <property type="match status" value="1"/>
</dbReference>
<proteinExistence type="inferred from homology"/>
<feature type="domain" description="AAA+ ATPase" evidence="6">
    <location>
        <begin position="576"/>
        <end position="731"/>
    </location>
</feature>
<dbReference type="EMBL" id="CAJNDS010000394">
    <property type="protein sequence ID" value="CAE7201464.1"/>
    <property type="molecule type" value="Genomic_DNA"/>
</dbReference>
<evidence type="ECO:0000259" key="6">
    <source>
        <dbReference type="SMART" id="SM00382"/>
    </source>
</evidence>
<dbReference type="InterPro" id="IPR003593">
    <property type="entry name" value="AAA+_ATPase"/>
</dbReference>
<keyword evidence="4" id="KW-0175">Coiled coil</keyword>
<dbReference type="PRINTS" id="PR00819">
    <property type="entry name" value="CBXCFQXSUPER"/>
</dbReference>
<evidence type="ECO:0000313" key="8">
    <source>
        <dbReference type="Proteomes" id="UP000604046"/>
    </source>
</evidence>
<dbReference type="InterPro" id="IPR000641">
    <property type="entry name" value="CbxX/CfxQ"/>
</dbReference>
<evidence type="ECO:0000313" key="7">
    <source>
        <dbReference type="EMBL" id="CAE7201464.1"/>
    </source>
</evidence>
<evidence type="ECO:0000256" key="1">
    <source>
        <dbReference type="ARBA" id="ARBA00010378"/>
    </source>
</evidence>
<feature type="domain" description="AAA+ ATPase" evidence="6">
    <location>
        <begin position="315"/>
        <end position="454"/>
    </location>
</feature>
<dbReference type="CDD" id="cd00009">
    <property type="entry name" value="AAA"/>
    <property type="match status" value="3"/>
</dbReference>
<dbReference type="InterPro" id="IPR027417">
    <property type="entry name" value="P-loop_NTPase"/>
</dbReference>
<dbReference type="FunFam" id="3.40.50.300:FF:000216">
    <property type="entry name" value="Type VII secretion ATPase EccA"/>
    <property type="match status" value="1"/>
</dbReference>
<dbReference type="GO" id="GO:0016887">
    <property type="term" value="F:ATP hydrolysis activity"/>
    <property type="evidence" value="ECO:0007669"/>
    <property type="project" value="InterPro"/>
</dbReference>
<gene>
    <name evidence="7" type="primary">cbbX</name>
    <name evidence="7" type="ORF">SNAT2548_LOCUS6038</name>
</gene>
<dbReference type="InterPro" id="IPR050773">
    <property type="entry name" value="CbxX/CfxQ_RuBisCO_ESX"/>
</dbReference>
<keyword evidence="8" id="KW-1185">Reference proteome</keyword>
<dbReference type="Proteomes" id="UP000604046">
    <property type="component" value="Unassembled WGS sequence"/>
</dbReference>
<reference evidence="7" key="1">
    <citation type="submission" date="2021-02" db="EMBL/GenBank/DDBJ databases">
        <authorList>
            <person name="Dougan E. K."/>
            <person name="Rhodes N."/>
            <person name="Thang M."/>
            <person name="Chan C."/>
        </authorList>
    </citation>
    <scope>NUCLEOTIDE SEQUENCE</scope>
</reference>
<organism evidence="7 8">
    <name type="scientific">Symbiodinium natans</name>
    <dbReference type="NCBI Taxonomy" id="878477"/>
    <lineage>
        <taxon>Eukaryota</taxon>
        <taxon>Sar</taxon>
        <taxon>Alveolata</taxon>
        <taxon>Dinophyceae</taxon>
        <taxon>Suessiales</taxon>
        <taxon>Symbiodiniaceae</taxon>
        <taxon>Symbiodinium</taxon>
    </lineage>
</organism>
<comment type="caution">
    <text evidence="7">The sequence shown here is derived from an EMBL/GenBank/DDBJ whole genome shotgun (WGS) entry which is preliminary data.</text>
</comment>
<dbReference type="OrthoDB" id="2423195at2759"/>
<evidence type="ECO:0000256" key="4">
    <source>
        <dbReference type="SAM" id="Coils"/>
    </source>
</evidence>